<keyword evidence="2" id="KW-1185">Reference proteome</keyword>
<evidence type="ECO:0000313" key="1">
    <source>
        <dbReference type="EMBL" id="EGD60427.1"/>
    </source>
</evidence>
<dbReference type="InParanoid" id="F1Z4N6"/>
<protein>
    <submittedName>
        <fullName evidence="1">Uncharacterized protein</fullName>
    </submittedName>
</protein>
<dbReference type="Proteomes" id="UP000004728">
    <property type="component" value="Unassembled WGS sequence"/>
</dbReference>
<proteinExistence type="predicted"/>
<dbReference type="EMBL" id="AEWJ01000021">
    <property type="protein sequence ID" value="EGD60427.1"/>
    <property type="molecule type" value="Genomic_DNA"/>
</dbReference>
<dbReference type="HOGENOM" id="CLU_3273564_0_0_5"/>
<gene>
    <name evidence="1" type="ORF">Y88_0075</name>
</gene>
<name>F1Z4N6_9SPHN</name>
<organism evidence="1 2">
    <name type="scientific">Novosphingobium nitrogenifigens DSM 19370</name>
    <dbReference type="NCBI Taxonomy" id="983920"/>
    <lineage>
        <taxon>Bacteria</taxon>
        <taxon>Pseudomonadati</taxon>
        <taxon>Pseudomonadota</taxon>
        <taxon>Alphaproteobacteria</taxon>
        <taxon>Sphingomonadales</taxon>
        <taxon>Sphingomonadaceae</taxon>
        <taxon>Novosphingobium</taxon>
    </lineage>
</organism>
<evidence type="ECO:0000313" key="2">
    <source>
        <dbReference type="Proteomes" id="UP000004728"/>
    </source>
</evidence>
<comment type="caution">
    <text evidence="1">The sequence shown here is derived from an EMBL/GenBank/DDBJ whole genome shotgun (WGS) entry which is preliminary data.</text>
</comment>
<reference evidence="1 2" key="1">
    <citation type="journal article" date="2012" name="J. Bacteriol.">
        <title>Draft Genome Sequence of Novosphingobium nitrogenifigens Y88T.</title>
        <authorList>
            <person name="Strabala T.J."/>
            <person name="Macdonald L."/>
            <person name="Liu V."/>
            <person name="Smit A.M."/>
        </authorList>
    </citation>
    <scope>NUCLEOTIDE SEQUENCE [LARGE SCALE GENOMIC DNA]</scope>
    <source>
        <strain evidence="1 2">DSM 19370</strain>
    </source>
</reference>
<sequence length="41" mass="4441">MGLAWTAIVPGGLIRRGATGWLVTKLRELLTEHGLLGRKQA</sequence>
<dbReference type="AlphaFoldDB" id="F1Z4N6"/>
<accession>F1Z4N6</accession>